<evidence type="ECO:0000313" key="6">
    <source>
        <dbReference type="Proteomes" id="UP001595900"/>
    </source>
</evidence>
<dbReference type="Gene3D" id="3.40.50.2300">
    <property type="match status" value="1"/>
</dbReference>
<comment type="caution">
    <text evidence="5">The sequence shown here is derived from an EMBL/GenBank/DDBJ whole genome shotgun (WGS) entry which is preliminary data.</text>
</comment>
<accession>A0ABV8Q887</accession>
<proteinExistence type="inferred from homology"/>
<organism evidence="5 6">
    <name type="scientific">Gryllotalpicola reticulitermitis</name>
    <dbReference type="NCBI Taxonomy" id="1184153"/>
    <lineage>
        <taxon>Bacteria</taxon>
        <taxon>Bacillati</taxon>
        <taxon>Actinomycetota</taxon>
        <taxon>Actinomycetes</taxon>
        <taxon>Micrococcales</taxon>
        <taxon>Microbacteriaceae</taxon>
        <taxon>Gryllotalpicola</taxon>
    </lineage>
</organism>
<dbReference type="InterPro" id="IPR050438">
    <property type="entry name" value="LMW_PTPase"/>
</dbReference>
<dbReference type="SMART" id="SM00226">
    <property type="entry name" value="LMWPc"/>
    <property type="match status" value="1"/>
</dbReference>
<dbReference type="InterPro" id="IPR036196">
    <property type="entry name" value="Ptyr_pPase_sf"/>
</dbReference>
<dbReference type="Pfam" id="PF01451">
    <property type="entry name" value="LMWPc"/>
    <property type="match status" value="1"/>
</dbReference>
<evidence type="ECO:0000313" key="5">
    <source>
        <dbReference type="EMBL" id="MFC4243680.1"/>
    </source>
</evidence>
<evidence type="ECO:0000256" key="2">
    <source>
        <dbReference type="ARBA" id="ARBA00022801"/>
    </source>
</evidence>
<evidence type="ECO:0000256" key="1">
    <source>
        <dbReference type="ARBA" id="ARBA00011063"/>
    </source>
</evidence>
<keyword evidence="2" id="KW-0378">Hydrolase</keyword>
<dbReference type="PRINTS" id="PR00719">
    <property type="entry name" value="LMWPTPASE"/>
</dbReference>
<reference evidence="6" key="1">
    <citation type="journal article" date="2019" name="Int. J. Syst. Evol. Microbiol.">
        <title>The Global Catalogue of Microorganisms (GCM) 10K type strain sequencing project: providing services to taxonomists for standard genome sequencing and annotation.</title>
        <authorList>
            <consortium name="The Broad Institute Genomics Platform"/>
            <consortium name="The Broad Institute Genome Sequencing Center for Infectious Disease"/>
            <person name="Wu L."/>
            <person name="Ma J."/>
        </authorList>
    </citation>
    <scope>NUCLEOTIDE SEQUENCE [LARGE SCALE GENOMIC DNA]</scope>
    <source>
        <strain evidence="6">CGMCC 1.10363</strain>
    </source>
</reference>
<feature type="domain" description="Phosphotyrosine protein phosphatase I" evidence="4">
    <location>
        <begin position="3"/>
        <end position="176"/>
    </location>
</feature>
<evidence type="ECO:0000256" key="3">
    <source>
        <dbReference type="ARBA" id="ARBA00022912"/>
    </source>
</evidence>
<dbReference type="RefSeq" id="WP_390228760.1">
    <property type="nucleotide sequence ID" value="NZ_JBHSCN010000005.1"/>
</dbReference>
<dbReference type="PANTHER" id="PTHR11717:SF31">
    <property type="entry name" value="LOW MOLECULAR WEIGHT PROTEIN-TYROSINE-PHOSPHATASE ETP-RELATED"/>
    <property type="match status" value="1"/>
</dbReference>
<dbReference type="InterPro" id="IPR017867">
    <property type="entry name" value="Tyr_phospatase_low_mol_wt"/>
</dbReference>
<gene>
    <name evidence="5" type="ORF">ACFOYW_09870</name>
</gene>
<dbReference type="SUPFAM" id="SSF52788">
    <property type="entry name" value="Phosphotyrosine protein phosphatases I"/>
    <property type="match status" value="1"/>
</dbReference>
<keyword evidence="3" id="KW-0904">Protein phosphatase</keyword>
<keyword evidence="6" id="KW-1185">Reference proteome</keyword>
<dbReference type="InterPro" id="IPR023485">
    <property type="entry name" value="Ptyr_pPase"/>
</dbReference>
<sequence>MSFALLFLCTGNRCRSPFAAALMEQRLGDHDVIVRSAGLLPGGEATPAEGIRVGSEYRIDLTPHVSRHFTRELADDADLVLTMTNSEAREVVTSHPDSWPRVFTVKSFVRWLGGQDVPAAGVSRSWLEQAGAPRTPHELLGAHADDEVEDPFGRSARTWRRVATELSDAVDRVVAAMPVRSGLPVR</sequence>
<dbReference type="Proteomes" id="UP001595900">
    <property type="component" value="Unassembled WGS sequence"/>
</dbReference>
<protein>
    <recommendedName>
        <fullName evidence="4">Phosphotyrosine protein phosphatase I domain-containing protein</fullName>
    </recommendedName>
</protein>
<evidence type="ECO:0000259" key="4">
    <source>
        <dbReference type="SMART" id="SM00226"/>
    </source>
</evidence>
<name>A0ABV8Q887_9MICO</name>
<dbReference type="PANTHER" id="PTHR11717">
    <property type="entry name" value="LOW MOLECULAR WEIGHT PROTEIN TYROSINE PHOSPHATASE"/>
    <property type="match status" value="1"/>
</dbReference>
<comment type="similarity">
    <text evidence="1">Belongs to the low molecular weight phosphotyrosine protein phosphatase family.</text>
</comment>
<dbReference type="EMBL" id="JBHSCN010000005">
    <property type="protein sequence ID" value="MFC4243680.1"/>
    <property type="molecule type" value="Genomic_DNA"/>
</dbReference>